<name>A0A0P6XKV5_9CHLR</name>
<protein>
    <submittedName>
        <fullName evidence="1">Uncharacterized protein</fullName>
    </submittedName>
</protein>
<evidence type="ECO:0000313" key="2">
    <source>
        <dbReference type="Proteomes" id="UP000050514"/>
    </source>
</evidence>
<sequence length="65" mass="7696">MGWGREKVLPYYYIVKNVRHPSGLIQVKDRKLLLIFKKDGLRVGYVSKRPYKQSVNLLEISIFFP</sequence>
<proteinExistence type="predicted"/>
<reference evidence="1 2" key="1">
    <citation type="submission" date="2015-07" db="EMBL/GenBank/DDBJ databases">
        <title>Draft genome of Bellilinea caldifistulae DSM 17877.</title>
        <authorList>
            <person name="Hemp J."/>
            <person name="Ward L.M."/>
            <person name="Pace L.A."/>
            <person name="Fischer W.W."/>
        </authorList>
    </citation>
    <scope>NUCLEOTIDE SEQUENCE [LARGE SCALE GENOMIC DNA]</scope>
    <source>
        <strain evidence="1 2">GOMI-1</strain>
    </source>
</reference>
<comment type="caution">
    <text evidence="1">The sequence shown here is derived from an EMBL/GenBank/DDBJ whole genome shotgun (WGS) entry which is preliminary data.</text>
</comment>
<accession>A0A0P6XKV5</accession>
<dbReference type="STRING" id="360411.AC812_05610"/>
<dbReference type="AlphaFoldDB" id="A0A0P6XKV5"/>
<dbReference type="EMBL" id="LGHJ01000011">
    <property type="protein sequence ID" value="KPL76769.1"/>
    <property type="molecule type" value="Genomic_DNA"/>
</dbReference>
<gene>
    <name evidence="1" type="ORF">AC812_05610</name>
</gene>
<dbReference type="Proteomes" id="UP000050514">
    <property type="component" value="Unassembled WGS sequence"/>
</dbReference>
<evidence type="ECO:0000313" key="1">
    <source>
        <dbReference type="EMBL" id="KPL76769.1"/>
    </source>
</evidence>
<organism evidence="1 2">
    <name type="scientific">Bellilinea caldifistulae</name>
    <dbReference type="NCBI Taxonomy" id="360411"/>
    <lineage>
        <taxon>Bacteria</taxon>
        <taxon>Bacillati</taxon>
        <taxon>Chloroflexota</taxon>
        <taxon>Anaerolineae</taxon>
        <taxon>Anaerolineales</taxon>
        <taxon>Anaerolineaceae</taxon>
        <taxon>Bellilinea</taxon>
    </lineage>
</organism>
<keyword evidence="2" id="KW-1185">Reference proteome</keyword>